<name>A0AAN6MKQ8_9PEZI</name>
<feature type="compositionally biased region" description="Low complexity" evidence="1">
    <location>
        <begin position="160"/>
        <end position="184"/>
    </location>
</feature>
<evidence type="ECO:0000256" key="1">
    <source>
        <dbReference type="SAM" id="MobiDB-lite"/>
    </source>
</evidence>
<dbReference type="Pfam" id="PF00149">
    <property type="entry name" value="Metallophos"/>
    <property type="match status" value="1"/>
</dbReference>
<dbReference type="Gene3D" id="3.60.21.10">
    <property type="match status" value="2"/>
</dbReference>
<dbReference type="AlphaFoldDB" id="A0AAN6MKQ8"/>
<organism evidence="3 4">
    <name type="scientific">Staphylotrichum tortipilum</name>
    <dbReference type="NCBI Taxonomy" id="2831512"/>
    <lineage>
        <taxon>Eukaryota</taxon>
        <taxon>Fungi</taxon>
        <taxon>Dikarya</taxon>
        <taxon>Ascomycota</taxon>
        <taxon>Pezizomycotina</taxon>
        <taxon>Sordariomycetes</taxon>
        <taxon>Sordariomycetidae</taxon>
        <taxon>Sordariales</taxon>
        <taxon>Chaetomiaceae</taxon>
        <taxon>Staphylotrichum</taxon>
    </lineage>
</organism>
<dbReference type="SUPFAM" id="SSF56300">
    <property type="entry name" value="Metallo-dependent phosphatases"/>
    <property type="match status" value="1"/>
</dbReference>
<dbReference type="InterPro" id="IPR051693">
    <property type="entry name" value="UPF0046_metallophosphoest"/>
</dbReference>
<feature type="region of interest" description="Disordered" evidence="1">
    <location>
        <begin position="146"/>
        <end position="184"/>
    </location>
</feature>
<dbReference type="EMBL" id="MU855513">
    <property type="protein sequence ID" value="KAK3902394.1"/>
    <property type="molecule type" value="Genomic_DNA"/>
</dbReference>
<dbReference type="Proteomes" id="UP001303889">
    <property type="component" value="Unassembled WGS sequence"/>
</dbReference>
<reference evidence="3" key="2">
    <citation type="submission" date="2023-05" db="EMBL/GenBank/DDBJ databases">
        <authorList>
            <consortium name="Lawrence Berkeley National Laboratory"/>
            <person name="Steindorff A."/>
            <person name="Hensen N."/>
            <person name="Bonometti L."/>
            <person name="Westerberg I."/>
            <person name="Brannstrom I.O."/>
            <person name="Guillou S."/>
            <person name="Cros-Aarteil S."/>
            <person name="Calhoun S."/>
            <person name="Haridas S."/>
            <person name="Kuo A."/>
            <person name="Mondo S."/>
            <person name="Pangilinan J."/>
            <person name="Riley R."/>
            <person name="Labutti K."/>
            <person name="Andreopoulos B."/>
            <person name="Lipzen A."/>
            <person name="Chen C."/>
            <person name="Yanf M."/>
            <person name="Daum C."/>
            <person name="Ng V."/>
            <person name="Clum A."/>
            <person name="Ohm R."/>
            <person name="Martin F."/>
            <person name="Silar P."/>
            <person name="Natvig D."/>
            <person name="Lalanne C."/>
            <person name="Gautier V."/>
            <person name="Ament-Velasquez S.L."/>
            <person name="Kruys A."/>
            <person name="Hutchinson M.I."/>
            <person name="Powell A.J."/>
            <person name="Barry K."/>
            <person name="Miller A.N."/>
            <person name="Grigoriev I.V."/>
            <person name="Debuchy R."/>
            <person name="Gladieux P."/>
            <person name="Thoren M.H."/>
            <person name="Johannesson H."/>
        </authorList>
    </citation>
    <scope>NUCLEOTIDE SEQUENCE</scope>
    <source>
        <strain evidence="3">CBS 103.79</strain>
    </source>
</reference>
<dbReference type="InterPro" id="IPR029052">
    <property type="entry name" value="Metallo-depent_PP-like"/>
</dbReference>
<protein>
    <recommendedName>
        <fullName evidence="2">Calcineurin-like phosphoesterase domain-containing protein</fullName>
    </recommendedName>
</protein>
<gene>
    <name evidence="3" type="ORF">C8A05DRAFT_44184</name>
</gene>
<evidence type="ECO:0000313" key="4">
    <source>
        <dbReference type="Proteomes" id="UP001303889"/>
    </source>
</evidence>
<sequence length="325" mass="35161">MEQPLTSIKTPGFRRRQIAAALLSWRSPSPPAAHPNPNPNPNAIRMVCVSDTHYKQPVLPDGDILIHAGDLTENGSFDEVQAGLTWLSSQPHPFKVLVAGNHDVLLDDAFLEKYPERRYGSSKTRHNLDWGSVTYLQDSSITLDRLLSPSPTVQPPEVPATTTATATATATTSPATATTTTTTTTRNRQITILGSPWTPRYGASAFQYHPSDAATHWESQLGALPTATSTAARDLIVVTHGPPKLHLDRRDDVVLDGVRQAHDEVVMGWEGWGAVVWMAGMVVWGRVKKVVWGEDGGEGVTTFVNASVVGGRGNELVNQAAVIEI</sequence>
<dbReference type="PANTHER" id="PTHR12905:SF28">
    <property type="entry name" value="RHAMNOGALACTURONATE LYASE C-RELATED"/>
    <property type="match status" value="1"/>
</dbReference>
<evidence type="ECO:0000313" key="3">
    <source>
        <dbReference type="EMBL" id="KAK3902394.1"/>
    </source>
</evidence>
<proteinExistence type="predicted"/>
<accession>A0AAN6MKQ8</accession>
<keyword evidence="4" id="KW-1185">Reference proteome</keyword>
<comment type="caution">
    <text evidence="3">The sequence shown here is derived from an EMBL/GenBank/DDBJ whole genome shotgun (WGS) entry which is preliminary data.</text>
</comment>
<evidence type="ECO:0000259" key="2">
    <source>
        <dbReference type="Pfam" id="PF00149"/>
    </source>
</evidence>
<dbReference type="PANTHER" id="PTHR12905">
    <property type="entry name" value="METALLOPHOSPHOESTERASE"/>
    <property type="match status" value="1"/>
</dbReference>
<reference evidence="3" key="1">
    <citation type="journal article" date="2023" name="Mol. Phylogenet. Evol.">
        <title>Genome-scale phylogeny and comparative genomics of the fungal order Sordariales.</title>
        <authorList>
            <person name="Hensen N."/>
            <person name="Bonometti L."/>
            <person name="Westerberg I."/>
            <person name="Brannstrom I.O."/>
            <person name="Guillou S."/>
            <person name="Cros-Aarteil S."/>
            <person name="Calhoun S."/>
            <person name="Haridas S."/>
            <person name="Kuo A."/>
            <person name="Mondo S."/>
            <person name="Pangilinan J."/>
            <person name="Riley R."/>
            <person name="LaButti K."/>
            <person name="Andreopoulos B."/>
            <person name="Lipzen A."/>
            <person name="Chen C."/>
            <person name="Yan M."/>
            <person name="Daum C."/>
            <person name="Ng V."/>
            <person name="Clum A."/>
            <person name="Steindorff A."/>
            <person name="Ohm R.A."/>
            <person name="Martin F."/>
            <person name="Silar P."/>
            <person name="Natvig D.O."/>
            <person name="Lalanne C."/>
            <person name="Gautier V."/>
            <person name="Ament-Velasquez S.L."/>
            <person name="Kruys A."/>
            <person name="Hutchinson M.I."/>
            <person name="Powell A.J."/>
            <person name="Barry K."/>
            <person name="Miller A.N."/>
            <person name="Grigoriev I.V."/>
            <person name="Debuchy R."/>
            <person name="Gladieux P."/>
            <person name="Hiltunen Thoren M."/>
            <person name="Johannesson H."/>
        </authorList>
    </citation>
    <scope>NUCLEOTIDE SEQUENCE</scope>
    <source>
        <strain evidence="3">CBS 103.79</strain>
    </source>
</reference>
<feature type="domain" description="Calcineurin-like phosphoesterase" evidence="2">
    <location>
        <begin position="60"/>
        <end position="138"/>
    </location>
</feature>
<dbReference type="InterPro" id="IPR004843">
    <property type="entry name" value="Calcineurin-like_PHP"/>
</dbReference>
<dbReference type="GO" id="GO:0016787">
    <property type="term" value="F:hydrolase activity"/>
    <property type="evidence" value="ECO:0007669"/>
    <property type="project" value="InterPro"/>
</dbReference>